<feature type="compositionally biased region" description="Polar residues" evidence="4">
    <location>
        <begin position="953"/>
        <end position="962"/>
    </location>
</feature>
<evidence type="ECO:0000313" key="6">
    <source>
        <dbReference type="Proteomes" id="UP000054018"/>
    </source>
</evidence>
<dbReference type="GO" id="GO:0032991">
    <property type="term" value="C:protein-containing complex"/>
    <property type="evidence" value="ECO:0007669"/>
    <property type="project" value="UniProtKB-ARBA"/>
</dbReference>
<feature type="compositionally biased region" description="Low complexity" evidence="4">
    <location>
        <begin position="778"/>
        <end position="796"/>
    </location>
</feature>
<comment type="similarity">
    <text evidence="1">Belongs to the ATG14 family.</text>
</comment>
<organism evidence="5 6">
    <name type="scientific">Pisolithus microcarpus 441</name>
    <dbReference type="NCBI Taxonomy" id="765257"/>
    <lineage>
        <taxon>Eukaryota</taxon>
        <taxon>Fungi</taxon>
        <taxon>Dikarya</taxon>
        <taxon>Basidiomycota</taxon>
        <taxon>Agaricomycotina</taxon>
        <taxon>Agaricomycetes</taxon>
        <taxon>Agaricomycetidae</taxon>
        <taxon>Boletales</taxon>
        <taxon>Sclerodermatineae</taxon>
        <taxon>Pisolithaceae</taxon>
        <taxon>Pisolithus</taxon>
    </lineage>
</organism>
<dbReference type="PANTHER" id="PTHR15157">
    <property type="entry name" value="UV RADIATION RESISTANCE-ASSOCIATED GENE PROTEIN"/>
    <property type="match status" value="1"/>
</dbReference>
<feature type="compositionally biased region" description="Low complexity" evidence="4">
    <location>
        <begin position="460"/>
        <end position="475"/>
    </location>
</feature>
<feature type="compositionally biased region" description="Polar residues" evidence="4">
    <location>
        <begin position="227"/>
        <end position="243"/>
    </location>
</feature>
<reference evidence="6" key="2">
    <citation type="submission" date="2015-01" db="EMBL/GenBank/DDBJ databases">
        <title>Evolutionary Origins and Diversification of the Mycorrhizal Mutualists.</title>
        <authorList>
            <consortium name="DOE Joint Genome Institute"/>
            <consortium name="Mycorrhizal Genomics Consortium"/>
            <person name="Kohler A."/>
            <person name="Kuo A."/>
            <person name="Nagy L.G."/>
            <person name="Floudas D."/>
            <person name="Copeland A."/>
            <person name="Barry K.W."/>
            <person name="Cichocki N."/>
            <person name="Veneault-Fourrey C."/>
            <person name="LaButti K."/>
            <person name="Lindquist E.A."/>
            <person name="Lipzen A."/>
            <person name="Lundell T."/>
            <person name="Morin E."/>
            <person name="Murat C."/>
            <person name="Riley R."/>
            <person name="Ohm R."/>
            <person name="Sun H."/>
            <person name="Tunlid A."/>
            <person name="Henrissat B."/>
            <person name="Grigoriev I.V."/>
            <person name="Hibbett D.S."/>
            <person name="Martin F."/>
        </authorList>
    </citation>
    <scope>NUCLEOTIDE SEQUENCE [LARGE SCALE GENOMIC DNA]</scope>
    <source>
        <strain evidence="6">441</strain>
    </source>
</reference>
<dbReference type="EMBL" id="KN833701">
    <property type="protein sequence ID" value="KIK26436.1"/>
    <property type="molecule type" value="Genomic_DNA"/>
</dbReference>
<feature type="compositionally biased region" description="Polar residues" evidence="4">
    <location>
        <begin position="144"/>
        <end position="153"/>
    </location>
</feature>
<dbReference type="GO" id="GO:0035493">
    <property type="term" value="P:SNARE complex assembly"/>
    <property type="evidence" value="ECO:0007669"/>
    <property type="project" value="TreeGrafter"/>
</dbReference>
<feature type="compositionally biased region" description="Low complexity" evidence="4">
    <location>
        <begin position="831"/>
        <end position="845"/>
    </location>
</feature>
<dbReference type="Proteomes" id="UP000054018">
    <property type="component" value="Unassembled WGS sequence"/>
</dbReference>
<evidence type="ECO:0000313" key="5">
    <source>
        <dbReference type="EMBL" id="KIK26436.1"/>
    </source>
</evidence>
<dbReference type="Pfam" id="PF10186">
    <property type="entry name" value="ATG14"/>
    <property type="match status" value="1"/>
</dbReference>
<feature type="compositionally biased region" description="Polar residues" evidence="4">
    <location>
        <begin position="91"/>
        <end position="100"/>
    </location>
</feature>
<dbReference type="STRING" id="765257.A0A0C9ZB27"/>
<evidence type="ECO:0000256" key="2">
    <source>
        <dbReference type="ARBA" id="ARBA00013807"/>
    </source>
</evidence>
<keyword evidence="3" id="KW-0175">Coiled coil</keyword>
<dbReference type="AlphaFoldDB" id="A0A0C9ZB27"/>
<dbReference type="GO" id="GO:0000149">
    <property type="term" value="F:SNARE binding"/>
    <property type="evidence" value="ECO:0007669"/>
    <property type="project" value="TreeGrafter"/>
</dbReference>
<evidence type="ECO:0000256" key="4">
    <source>
        <dbReference type="SAM" id="MobiDB-lite"/>
    </source>
</evidence>
<feature type="compositionally biased region" description="Basic and acidic residues" evidence="4">
    <location>
        <begin position="111"/>
        <end position="120"/>
    </location>
</feature>
<dbReference type="GO" id="GO:0005768">
    <property type="term" value="C:endosome"/>
    <property type="evidence" value="ECO:0007669"/>
    <property type="project" value="TreeGrafter"/>
</dbReference>
<feature type="compositionally biased region" description="Acidic residues" evidence="4">
    <location>
        <begin position="1"/>
        <end position="10"/>
    </location>
</feature>
<evidence type="ECO:0000256" key="3">
    <source>
        <dbReference type="ARBA" id="ARBA00023054"/>
    </source>
</evidence>
<feature type="region of interest" description="Disordered" evidence="4">
    <location>
        <begin position="179"/>
        <end position="309"/>
    </location>
</feature>
<feature type="region of interest" description="Disordered" evidence="4">
    <location>
        <begin position="778"/>
        <end position="853"/>
    </location>
</feature>
<feature type="region of interest" description="Disordered" evidence="4">
    <location>
        <begin position="874"/>
        <end position="971"/>
    </location>
</feature>
<accession>A0A0C9ZB27</accession>
<reference evidence="5 6" key="1">
    <citation type="submission" date="2014-04" db="EMBL/GenBank/DDBJ databases">
        <authorList>
            <consortium name="DOE Joint Genome Institute"/>
            <person name="Kuo A."/>
            <person name="Kohler A."/>
            <person name="Costa M.D."/>
            <person name="Nagy L.G."/>
            <person name="Floudas D."/>
            <person name="Copeland A."/>
            <person name="Barry K.W."/>
            <person name="Cichocki N."/>
            <person name="Veneault-Fourrey C."/>
            <person name="LaButti K."/>
            <person name="Lindquist E.A."/>
            <person name="Lipzen A."/>
            <person name="Lundell T."/>
            <person name="Morin E."/>
            <person name="Murat C."/>
            <person name="Sun H."/>
            <person name="Tunlid A."/>
            <person name="Henrissat B."/>
            <person name="Grigoriev I.V."/>
            <person name="Hibbett D.S."/>
            <person name="Martin F."/>
            <person name="Nordberg H.P."/>
            <person name="Cantor M.N."/>
            <person name="Hua S.X."/>
        </authorList>
    </citation>
    <scope>NUCLEOTIDE SEQUENCE [LARGE SCALE GENOMIC DNA]</scope>
    <source>
        <strain evidence="5 6">441</strain>
    </source>
</reference>
<dbReference type="HOGENOM" id="CLU_011081_0_0_1"/>
<evidence type="ECO:0000256" key="1">
    <source>
        <dbReference type="ARBA" id="ARBA00009574"/>
    </source>
</evidence>
<feature type="compositionally biased region" description="Basic and acidic residues" evidence="4">
    <location>
        <begin position="926"/>
        <end position="952"/>
    </location>
</feature>
<dbReference type="OrthoDB" id="72772at2759"/>
<keyword evidence="6" id="KW-1185">Reference proteome</keyword>
<dbReference type="InterPro" id="IPR018791">
    <property type="entry name" value="UV_resistance/autophagy_Atg14"/>
</dbReference>
<sequence length="971" mass="105090">MSVGDQDEVPEPSLPGGRVPSPSPWCATACFQRRLRHVTSFQIVNLTPFPIRDAFATALSQPAAHSQFTPLGNFSDDLDLTLLRKRPRRISSASGSTLKNLTVDDATGSPDEARGGLEGRSRRKGAARPGGNAALASASSNVSTHPTTTLSFDHSQRTLERVIKSRLVETFITLTVPETVTHPSPVPTKASPNSRPRTESGPLPGSAICTSSSGNTHVPPLPKVIRTSRSSSIGTVKTLSTRVNAARPTAPTRKAHPPFNATTSASKIHKPSSSVPSQRSASQPSPPAPDVRTRQVPNYISPIHPPSTNPIFTVDSGSNEFTQDTDMSSNAVKVELWAKTEERSLSLNSKGKQKEISNPSDISLQGSEWKLLDEWNVALSGLVPLPPELENRQSYLPSNSLVITFSPSGQSFYVPVSQPRRQGPSRPRSVSPSGYNTDPEAEIRRFDHTAPSTPVENVHASDSYSQLSSSRRARRSTAGTASFQELFQLATLQSCIRGTEESLRAVVKQTDKLLESSDVLVLNREVCEREVRIQDRQAEVCAIIEHMNSLRDDIATRRKHIQARRENLESARAVHAESAVFLSSQAERVAEQRGAVVTTRNRIPAARTSLISVLATIYPIELDSPSDLLYTILGIPLPIPLNGNEPAPPLSLPFHKEVTEDAVATALGYAAHLVQLLAVYMGKGLVYPVTYVGSRSLIRDNISAMIGPRMFPLFSKGVDTYRFEYGVFLLNKDIEMLMAERDLRALDMRHTLPNLKNLLLTLTDGECTHLRYSRIPDSPAASGLATPPGSPSSAPTYLSSDTPKAGRSPYSVSAELPLDDSPSRSGRGVGTITPTEGTITPTEGTTHSRYTKLSLGFPPLTGFLRPRYPASILRSSPRSACEGTEGEPQSPAVSSMASSSGSEEFGRQTGGEDEDDRRTIKGIRLHHTEQTDEGKVVNGHVPHEPSTEEKLSDGSSLTTPSTVIHVYESGC</sequence>
<feature type="compositionally biased region" description="Low complexity" evidence="4">
    <location>
        <begin position="890"/>
        <end position="902"/>
    </location>
</feature>
<feature type="region of interest" description="Disordered" evidence="4">
    <location>
        <begin position="91"/>
        <end position="153"/>
    </location>
</feature>
<feature type="compositionally biased region" description="Low complexity" evidence="4">
    <location>
        <begin position="132"/>
        <end position="143"/>
    </location>
</feature>
<protein>
    <recommendedName>
        <fullName evidence="2">Autophagy-related protein 14</fullName>
    </recommendedName>
</protein>
<gene>
    <name evidence="5" type="ORF">PISMIDRAFT_675782</name>
</gene>
<feature type="region of interest" description="Disordered" evidence="4">
    <location>
        <begin position="415"/>
        <end position="475"/>
    </location>
</feature>
<feature type="compositionally biased region" description="Low complexity" evidence="4">
    <location>
        <begin position="271"/>
        <end position="283"/>
    </location>
</feature>
<feature type="compositionally biased region" description="Low complexity" evidence="4">
    <location>
        <begin position="415"/>
        <end position="434"/>
    </location>
</feature>
<proteinExistence type="inferred from homology"/>
<feature type="region of interest" description="Disordered" evidence="4">
    <location>
        <begin position="1"/>
        <end position="22"/>
    </location>
</feature>
<dbReference type="PANTHER" id="PTHR15157:SF5">
    <property type="entry name" value="UV RADIATION RESISTANCE-ASSOCIATED GENE PROTEIN"/>
    <property type="match status" value="1"/>
</dbReference>
<dbReference type="GO" id="GO:0000323">
    <property type="term" value="C:lytic vacuole"/>
    <property type="evidence" value="ECO:0007669"/>
    <property type="project" value="TreeGrafter"/>
</dbReference>
<name>A0A0C9ZB27_9AGAM</name>